<proteinExistence type="predicted"/>
<name>A0A836C573_9CHLO</name>
<evidence type="ECO:0000313" key="4">
    <source>
        <dbReference type="EMBL" id="KAG2499452.1"/>
    </source>
</evidence>
<evidence type="ECO:0000313" key="5">
    <source>
        <dbReference type="Proteomes" id="UP000612055"/>
    </source>
</evidence>
<feature type="domain" description="Peptidase M11 gametolysin" evidence="3">
    <location>
        <begin position="216"/>
        <end position="451"/>
    </location>
</feature>
<organism evidence="4 5">
    <name type="scientific">Edaphochlamys debaryana</name>
    <dbReference type="NCBI Taxonomy" id="47281"/>
    <lineage>
        <taxon>Eukaryota</taxon>
        <taxon>Viridiplantae</taxon>
        <taxon>Chlorophyta</taxon>
        <taxon>core chlorophytes</taxon>
        <taxon>Chlorophyceae</taxon>
        <taxon>CS clade</taxon>
        <taxon>Chlamydomonadales</taxon>
        <taxon>Chlamydomonadales incertae sedis</taxon>
        <taxon>Edaphochlamys</taxon>
    </lineage>
</organism>
<keyword evidence="2" id="KW-0732">Signal</keyword>
<sequence>MRVGTRQAGMPRILVSAVLLCVALAGASAAPIVRSPPSPPRAKPPPSPPKGRPPPSPTKSRSPPLKSGEVPPSPKPPRPPPSPYKLVPKPAASPPPPAPSADVTGRITVKDVHRGEGAYIWSLLLPSGNALRLLQGQPLAVSGELVQAGARVALECEFTADRTACVRVTRVRINRLAAVVPATDIVIKALTIVTSLTGSCTRAGARLADVQRAMTPYADFFKSCSYGAMTFDTAGSKVIAAAVPCSASILACNEEAIAAAADRAARTQLGDDAVDQFTHTSFVLPTGLVNRCGWVGLAELPGYRTWFTPDNDGFFHKGTYMQEIVHNFGIYHGWRNGIEYNDASTSMGEGKACPSAPELWRLGWAKPVAELNAAGLPEGQSLQFSLPPTYLSSKNMLKIKPEWLGDSYSKNVYVALRVARGGDSDLLPEFREKINVHEVNQRIDSSFTAAGDPKVSIIATIADGGSLDLKAYRLMLRFTDLRGDKTLATVRVCRYRSKATECKDADTPDPSPFDDNPPPADYRWPPPGEADYAPPPPYEGGWWTLEDYWWTSEESDD</sequence>
<dbReference type="InterPro" id="IPR008752">
    <property type="entry name" value="Peptidase_M11"/>
</dbReference>
<feature type="compositionally biased region" description="Pro residues" evidence="1">
    <location>
        <begin position="71"/>
        <end position="83"/>
    </location>
</feature>
<gene>
    <name evidence="4" type="ORF">HYH03_002399</name>
</gene>
<reference evidence="4" key="1">
    <citation type="journal article" date="2020" name="bioRxiv">
        <title>Comparative genomics of Chlamydomonas.</title>
        <authorList>
            <person name="Craig R.J."/>
            <person name="Hasan A.R."/>
            <person name="Ness R.W."/>
            <person name="Keightley P.D."/>
        </authorList>
    </citation>
    <scope>NUCLEOTIDE SEQUENCE</scope>
    <source>
        <strain evidence="4">CCAP 11/70</strain>
    </source>
</reference>
<evidence type="ECO:0000256" key="1">
    <source>
        <dbReference type="SAM" id="MobiDB-lite"/>
    </source>
</evidence>
<dbReference type="AlphaFoldDB" id="A0A836C573"/>
<feature type="compositionally biased region" description="Pro residues" evidence="1">
    <location>
        <begin position="509"/>
        <end position="537"/>
    </location>
</feature>
<accession>A0A836C573</accession>
<dbReference type="EMBL" id="JAEHOE010000006">
    <property type="protein sequence ID" value="KAG2499452.1"/>
    <property type="molecule type" value="Genomic_DNA"/>
</dbReference>
<feature type="chain" id="PRO_5032307786" description="Peptidase M11 gametolysin domain-containing protein" evidence="2">
    <location>
        <begin position="30"/>
        <end position="557"/>
    </location>
</feature>
<dbReference type="Proteomes" id="UP000612055">
    <property type="component" value="Unassembled WGS sequence"/>
</dbReference>
<evidence type="ECO:0000256" key="2">
    <source>
        <dbReference type="SAM" id="SignalP"/>
    </source>
</evidence>
<comment type="caution">
    <text evidence="4">The sequence shown here is derived from an EMBL/GenBank/DDBJ whole genome shotgun (WGS) entry which is preliminary data.</text>
</comment>
<feature type="signal peptide" evidence="2">
    <location>
        <begin position="1"/>
        <end position="29"/>
    </location>
</feature>
<dbReference type="Pfam" id="PF05548">
    <property type="entry name" value="Peptidase_M11"/>
    <property type="match status" value="1"/>
</dbReference>
<feature type="region of interest" description="Disordered" evidence="1">
    <location>
        <begin position="31"/>
        <end position="104"/>
    </location>
</feature>
<feature type="compositionally biased region" description="Pro residues" evidence="1">
    <location>
        <begin position="34"/>
        <end position="57"/>
    </location>
</feature>
<feature type="region of interest" description="Disordered" evidence="1">
    <location>
        <begin position="501"/>
        <end position="537"/>
    </location>
</feature>
<protein>
    <recommendedName>
        <fullName evidence="3">Peptidase M11 gametolysin domain-containing protein</fullName>
    </recommendedName>
</protein>
<keyword evidence="5" id="KW-1185">Reference proteome</keyword>
<feature type="compositionally biased region" description="Low complexity" evidence="1">
    <location>
        <begin position="58"/>
        <end position="67"/>
    </location>
</feature>
<evidence type="ECO:0000259" key="3">
    <source>
        <dbReference type="Pfam" id="PF05548"/>
    </source>
</evidence>
<dbReference type="OrthoDB" id="536811at2759"/>